<dbReference type="STRING" id="573413.Spirs_1682"/>
<dbReference type="Proteomes" id="UP000002318">
    <property type="component" value="Chromosome"/>
</dbReference>
<accession>E1R644</accession>
<evidence type="ECO:0000259" key="1">
    <source>
        <dbReference type="PROSITE" id="PS51671"/>
    </source>
</evidence>
<dbReference type="PANTHER" id="PTHR34875:SF5">
    <property type="entry name" value="GLYCINE CLEAVAGE SYSTEM TRANSCRIPTIONAL REPRESSOR"/>
    <property type="match status" value="1"/>
</dbReference>
<proteinExistence type="predicted"/>
<dbReference type="PANTHER" id="PTHR34875">
    <property type="entry name" value="UPF0237 PROTEIN MJ1558"/>
    <property type="match status" value="1"/>
</dbReference>
<dbReference type="HOGENOM" id="CLU_095322_0_1_12"/>
<dbReference type="EMBL" id="CP002116">
    <property type="protein sequence ID" value="ADK80809.1"/>
    <property type="molecule type" value="Genomic_DNA"/>
</dbReference>
<name>E1R644_SEDSS</name>
<dbReference type="InterPro" id="IPR045865">
    <property type="entry name" value="ACT-like_dom_sf"/>
</dbReference>
<dbReference type="InterPro" id="IPR050990">
    <property type="entry name" value="UPF0237/GcvR_regulator"/>
</dbReference>
<reference evidence="2 3" key="1">
    <citation type="journal article" date="2010" name="Stand. Genomic Sci.">
        <title>Complete genome sequence of Spirochaeta smaragdinae type strain (SEBR 4228).</title>
        <authorList>
            <person name="Mavromatis K."/>
            <person name="Yasawong M."/>
            <person name="Chertkov O."/>
            <person name="Lapidus A."/>
            <person name="Lucas S."/>
            <person name="Nolan M."/>
            <person name="Del Rio T.G."/>
            <person name="Tice H."/>
            <person name="Cheng J.F."/>
            <person name="Pitluck S."/>
            <person name="Liolios K."/>
            <person name="Ivanova N."/>
            <person name="Tapia R."/>
            <person name="Han C."/>
            <person name="Bruce D."/>
            <person name="Goodwin L."/>
            <person name="Pati A."/>
            <person name="Chen A."/>
            <person name="Palaniappan K."/>
            <person name="Land M."/>
            <person name="Hauser L."/>
            <person name="Chang Y.J."/>
            <person name="Jeffries C.D."/>
            <person name="Detter J.C."/>
            <person name="Rohde M."/>
            <person name="Brambilla E."/>
            <person name="Spring S."/>
            <person name="Goker M."/>
            <person name="Sikorski J."/>
            <person name="Woyke T."/>
            <person name="Bristow J."/>
            <person name="Eisen J.A."/>
            <person name="Markowitz V."/>
            <person name="Hugenholtz P."/>
            <person name="Klenk H.P."/>
            <person name="Kyrpides N.C."/>
        </authorList>
    </citation>
    <scope>NUCLEOTIDE SEQUENCE [LARGE SCALE GENOMIC DNA]</scope>
    <source>
        <strain evidence="3">DSM 11293 / JCM 15392 / SEBR 4228</strain>
    </source>
</reference>
<evidence type="ECO:0000313" key="2">
    <source>
        <dbReference type="EMBL" id="ADK80809.1"/>
    </source>
</evidence>
<dbReference type="KEGG" id="ssm:Spirs_1682"/>
<organism evidence="2 3">
    <name type="scientific">Sediminispirochaeta smaragdinae (strain DSM 11293 / JCM 15392 / SEBR 4228)</name>
    <name type="common">Spirochaeta smaragdinae</name>
    <dbReference type="NCBI Taxonomy" id="573413"/>
    <lineage>
        <taxon>Bacteria</taxon>
        <taxon>Pseudomonadati</taxon>
        <taxon>Spirochaetota</taxon>
        <taxon>Spirochaetia</taxon>
        <taxon>Spirochaetales</taxon>
        <taxon>Spirochaetaceae</taxon>
        <taxon>Sediminispirochaeta</taxon>
    </lineage>
</organism>
<keyword evidence="3" id="KW-1185">Reference proteome</keyword>
<dbReference type="AlphaFoldDB" id="E1R644"/>
<dbReference type="Gene3D" id="3.30.70.260">
    <property type="match status" value="2"/>
</dbReference>
<dbReference type="eggNOG" id="COG2716">
    <property type="taxonomic scope" value="Bacteria"/>
</dbReference>
<evidence type="ECO:0000313" key="3">
    <source>
        <dbReference type="Proteomes" id="UP000002318"/>
    </source>
</evidence>
<dbReference type="OrthoDB" id="5814713at2"/>
<gene>
    <name evidence="2" type="ordered locus">Spirs_1682</name>
</gene>
<dbReference type="PIRSF" id="PIRSF028103">
    <property type="entry name" value="GcvR"/>
    <property type="match status" value="1"/>
</dbReference>
<dbReference type="GO" id="GO:0006355">
    <property type="term" value="P:regulation of DNA-templated transcription"/>
    <property type="evidence" value="ECO:0007669"/>
    <property type="project" value="InterPro"/>
</dbReference>
<protein>
    <submittedName>
        <fullName evidence="2">Amino acid-binding ACT domain protein</fullName>
    </submittedName>
</protein>
<dbReference type="Pfam" id="PF13740">
    <property type="entry name" value="ACT_6"/>
    <property type="match status" value="1"/>
</dbReference>
<sequence length="184" mass="20396">MEPKEKHYLVITTIGADRVGFADELTKEILSHNGNIEESKMAVLGGEFASLVLVSAEDIKAITGLVDALPSFGKEREISIFLKKTTPPHSREERIAFRLETVSLDTPGIVHAVTSILKKYDISIEDLETDTASAPMTGARIFHMRAIVTLPKRVSPRKIKEEFEELESIQSLEITLHPLSVSTE</sequence>
<dbReference type="CDD" id="cd04869">
    <property type="entry name" value="ACT_GcvR_2"/>
    <property type="match status" value="1"/>
</dbReference>
<dbReference type="PROSITE" id="PS51671">
    <property type="entry name" value="ACT"/>
    <property type="match status" value="1"/>
</dbReference>
<dbReference type="RefSeq" id="WP_013254273.1">
    <property type="nucleotide sequence ID" value="NC_014364.1"/>
</dbReference>
<dbReference type="SUPFAM" id="SSF55021">
    <property type="entry name" value="ACT-like"/>
    <property type="match status" value="2"/>
</dbReference>
<dbReference type="InterPro" id="IPR002912">
    <property type="entry name" value="ACT_dom"/>
</dbReference>
<dbReference type="InterPro" id="IPR016867">
    <property type="entry name" value="GcvR"/>
</dbReference>
<feature type="domain" description="ACT" evidence="1">
    <location>
        <begin position="98"/>
        <end position="181"/>
    </location>
</feature>